<dbReference type="EMBL" id="BRXS01000004">
    <property type="protein sequence ID" value="GLC26430.1"/>
    <property type="molecule type" value="Genomic_DNA"/>
</dbReference>
<protein>
    <submittedName>
        <fullName evidence="2">Uncharacterized protein</fullName>
    </submittedName>
</protein>
<evidence type="ECO:0000256" key="1">
    <source>
        <dbReference type="SAM" id="MobiDB-lite"/>
    </source>
</evidence>
<proteinExistence type="predicted"/>
<dbReference type="RefSeq" id="WP_284350881.1">
    <property type="nucleotide sequence ID" value="NZ_BRXS01000004.1"/>
</dbReference>
<organism evidence="2 3">
    <name type="scientific">Roseisolibacter agri</name>
    <dbReference type="NCBI Taxonomy" id="2014610"/>
    <lineage>
        <taxon>Bacteria</taxon>
        <taxon>Pseudomonadati</taxon>
        <taxon>Gemmatimonadota</taxon>
        <taxon>Gemmatimonadia</taxon>
        <taxon>Gemmatimonadales</taxon>
        <taxon>Gemmatimonadaceae</taxon>
        <taxon>Roseisolibacter</taxon>
    </lineage>
</organism>
<reference evidence="2" key="1">
    <citation type="submission" date="2022-08" db="EMBL/GenBank/DDBJ databases">
        <title>Draft genome sequencing of Roseisolibacter agri AW1220.</title>
        <authorList>
            <person name="Tobiishi Y."/>
            <person name="Tonouchi A."/>
        </authorList>
    </citation>
    <scope>NUCLEOTIDE SEQUENCE</scope>
    <source>
        <strain evidence="2">AW1220</strain>
    </source>
</reference>
<sequence length="222" mass="24545">MHEFPTAAPPRTQPASALNPAAGDHAVTADPLEIAAAERAIRRSWAEFPYYARRFGARGRSFSSSDSGWLVTLCALTKEGACAQALWLGTVLSGRGMPRWMLEHHIDLLADELTRIRPGPEWAHYERFHDCAGALRARRLAVFDEATFRALEQDFDARVASGDLRRLRRMGGILAAAVADERDGIELAVPSVVSWATDPERFGDDWIAAVHETVAEARIRAR</sequence>
<dbReference type="Proteomes" id="UP001161325">
    <property type="component" value="Unassembled WGS sequence"/>
</dbReference>
<gene>
    <name evidence="2" type="ORF">rosag_29430</name>
</gene>
<name>A0AA37QHA6_9BACT</name>
<dbReference type="AlphaFoldDB" id="A0AA37QHA6"/>
<evidence type="ECO:0000313" key="2">
    <source>
        <dbReference type="EMBL" id="GLC26430.1"/>
    </source>
</evidence>
<comment type="caution">
    <text evidence="2">The sequence shown here is derived from an EMBL/GenBank/DDBJ whole genome shotgun (WGS) entry which is preliminary data.</text>
</comment>
<accession>A0AA37QHA6</accession>
<keyword evidence="3" id="KW-1185">Reference proteome</keyword>
<feature type="region of interest" description="Disordered" evidence="1">
    <location>
        <begin position="1"/>
        <end position="22"/>
    </location>
</feature>
<evidence type="ECO:0000313" key="3">
    <source>
        <dbReference type="Proteomes" id="UP001161325"/>
    </source>
</evidence>